<sequence length="102" mass="11272">MTLLTQFQSAQPILVALGDPSRQAIISAMLENGCDTGMRVGDLTQAVALSRPAVSHHLKILRDAQLVRMEKVGTKHYYYPSVFTQLDAMQHLLDALKEAQHA</sequence>
<dbReference type="SMART" id="SM00418">
    <property type="entry name" value="HTH_ARSR"/>
    <property type="match status" value="1"/>
</dbReference>
<proteinExistence type="predicted"/>
<dbReference type="RefSeq" id="WP_056963448.1">
    <property type="nucleotide sequence ID" value="NZ_AZEU01000131.1"/>
</dbReference>
<dbReference type="Gene3D" id="1.10.10.10">
    <property type="entry name" value="Winged helix-like DNA-binding domain superfamily/Winged helix DNA-binding domain"/>
    <property type="match status" value="1"/>
</dbReference>
<dbReference type="Pfam" id="PF01022">
    <property type="entry name" value="HTH_5"/>
    <property type="match status" value="1"/>
</dbReference>
<dbReference type="Proteomes" id="UP000051790">
    <property type="component" value="Unassembled WGS sequence"/>
</dbReference>
<evidence type="ECO:0000259" key="4">
    <source>
        <dbReference type="PROSITE" id="PS50987"/>
    </source>
</evidence>
<keyword evidence="1" id="KW-0805">Transcription regulation</keyword>
<dbReference type="CDD" id="cd00090">
    <property type="entry name" value="HTH_ARSR"/>
    <property type="match status" value="1"/>
</dbReference>
<name>A0A0R1QK85_9LACO</name>
<dbReference type="PATRIC" id="fig|1423769.4.peg.813"/>
<accession>A0A0R1QK85</accession>
<keyword evidence="6" id="KW-1185">Reference proteome</keyword>
<dbReference type="GO" id="GO:0003677">
    <property type="term" value="F:DNA binding"/>
    <property type="evidence" value="ECO:0007669"/>
    <property type="project" value="UniProtKB-KW"/>
</dbReference>
<gene>
    <name evidence="5" type="ORF">FD01_GL000763</name>
</gene>
<dbReference type="InterPro" id="IPR011991">
    <property type="entry name" value="ArsR-like_HTH"/>
</dbReference>
<dbReference type="InterPro" id="IPR051011">
    <property type="entry name" value="Metal_resp_trans_reg"/>
</dbReference>
<reference evidence="5 6" key="1">
    <citation type="journal article" date="2015" name="Genome Announc.">
        <title>Expanding the biotechnology potential of lactobacilli through comparative genomics of 213 strains and associated genera.</title>
        <authorList>
            <person name="Sun Z."/>
            <person name="Harris H.M."/>
            <person name="McCann A."/>
            <person name="Guo C."/>
            <person name="Argimon S."/>
            <person name="Zhang W."/>
            <person name="Yang X."/>
            <person name="Jeffery I.B."/>
            <person name="Cooney J.C."/>
            <person name="Kagawa T.F."/>
            <person name="Liu W."/>
            <person name="Song Y."/>
            <person name="Salvetti E."/>
            <person name="Wrobel A."/>
            <person name="Rasinkangas P."/>
            <person name="Parkhill J."/>
            <person name="Rea M.C."/>
            <person name="O'Sullivan O."/>
            <person name="Ritari J."/>
            <person name="Douillard F.P."/>
            <person name="Paul Ross R."/>
            <person name="Yang R."/>
            <person name="Briner A.E."/>
            <person name="Felis G.E."/>
            <person name="de Vos W.M."/>
            <person name="Barrangou R."/>
            <person name="Klaenhammer T.R."/>
            <person name="Caufield P.W."/>
            <person name="Cui Y."/>
            <person name="Zhang H."/>
            <person name="O'Toole P.W."/>
        </authorList>
    </citation>
    <scope>NUCLEOTIDE SEQUENCE [LARGE SCALE GENOMIC DNA]</scope>
    <source>
        <strain evidence="5 6">DSM 13343</strain>
    </source>
</reference>
<protein>
    <recommendedName>
        <fullName evidence="4">HTH arsR-type domain-containing protein</fullName>
    </recommendedName>
</protein>
<organism evidence="5 6">
    <name type="scientific">Lacticaseibacillus manihotivorans DSM 13343 = JCM 12514</name>
    <dbReference type="NCBI Taxonomy" id="1423769"/>
    <lineage>
        <taxon>Bacteria</taxon>
        <taxon>Bacillati</taxon>
        <taxon>Bacillota</taxon>
        <taxon>Bacilli</taxon>
        <taxon>Lactobacillales</taxon>
        <taxon>Lactobacillaceae</taxon>
        <taxon>Lacticaseibacillus</taxon>
    </lineage>
</organism>
<dbReference type="PRINTS" id="PR00778">
    <property type="entry name" value="HTHARSR"/>
</dbReference>
<dbReference type="AlphaFoldDB" id="A0A0R1QK85"/>
<evidence type="ECO:0000313" key="5">
    <source>
        <dbReference type="EMBL" id="KRL45287.1"/>
    </source>
</evidence>
<evidence type="ECO:0000256" key="3">
    <source>
        <dbReference type="ARBA" id="ARBA00023163"/>
    </source>
</evidence>
<dbReference type="PANTHER" id="PTHR43132:SF6">
    <property type="entry name" value="HTH-TYPE TRANSCRIPTIONAL REPRESSOR CZRA"/>
    <property type="match status" value="1"/>
</dbReference>
<evidence type="ECO:0000256" key="2">
    <source>
        <dbReference type="ARBA" id="ARBA00023125"/>
    </source>
</evidence>
<keyword evidence="3" id="KW-0804">Transcription</keyword>
<dbReference type="PANTHER" id="PTHR43132">
    <property type="entry name" value="ARSENICAL RESISTANCE OPERON REPRESSOR ARSR-RELATED"/>
    <property type="match status" value="1"/>
</dbReference>
<comment type="caution">
    <text evidence="5">The sequence shown here is derived from an EMBL/GenBank/DDBJ whole genome shotgun (WGS) entry which is preliminary data.</text>
</comment>
<dbReference type="EMBL" id="AZEU01000131">
    <property type="protein sequence ID" value="KRL45287.1"/>
    <property type="molecule type" value="Genomic_DNA"/>
</dbReference>
<evidence type="ECO:0000313" key="6">
    <source>
        <dbReference type="Proteomes" id="UP000051790"/>
    </source>
</evidence>
<dbReference type="InterPro" id="IPR036390">
    <property type="entry name" value="WH_DNA-bd_sf"/>
</dbReference>
<dbReference type="SUPFAM" id="SSF46785">
    <property type="entry name" value="Winged helix' DNA-binding domain"/>
    <property type="match status" value="1"/>
</dbReference>
<dbReference type="PROSITE" id="PS50987">
    <property type="entry name" value="HTH_ARSR_2"/>
    <property type="match status" value="1"/>
</dbReference>
<dbReference type="NCBIfam" id="NF033788">
    <property type="entry name" value="HTH_metalloreg"/>
    <property type="match status" value="1"/>
</dbReference>
<dbReference type="OrthoDB" id="9798835at2"/>
<evidence type="ECO:0000256" key="1">
    <source>
        <dbReference type="ARBA" id="ARBA00023015"/>
    </source>
</evidence>
<feature type="domain" description="HTH arsR-type" evidence="4">
    <location>
        <begin position="3"/>
        <end position="100"/>
    </location>
</feature>
<dbReference type="InterPro" id="IPR036388">
    <property type="entry name" value="WH-like_DNA-bd_sf"/>
</dbReference>
<dbReference type="InterPro" id="IPR001845">
    <property type="entry name" value="HTH_ArsR_DNA-bd_dom"/>
</dbReference>
<dbReference type="GO" id="GO:0003700">
    <property type="term" value="F:DNA-binding transcription factor activity"/>
    <property type="evidence" value="ECO:0007669"/>
    <property type="project" value="InterPro"/>
</dbReference>
<keyword evidence="2" id="KW-0238">DNA-binding</keyword>